<evidence type="ECO:0000313" key="3">
    <source>
        <dbReference type="Proteomes" id="UP000250085"/>
    </source>
</evidence>
<evidence type="ECO:0008006" key="4">
    <source>
        <dbReference type="Google" id="ProtNLM"/>
    </source>
</evidence>
<protein>
    <recommendedName>
        <fullName evidence="4">Dehydrogenase</fullName>
    </recommendedName>
</protein>
<dbReference type="EMBL" id="CP015106">
    <property type="protein sequence ID" value="ASJ15466.1"/>
    <property type="molecule type" value="Genomic_DNA"/>
</dbReference>
<dbReference type="Proteomes" id="UP000250085">
    <property type="component" value="Chromosome"/>
</dbReference>
<sequence length="373" mass="40614">MRETKAILLALLIASMVLASGCTGGWTATGSPSPTTSSQPSTSEPETTTTPEPSTWEMKIVWSADTTGIPFMDMNPDGSLSAAIDWNRGLLYLVKPDGSNTTLDLRRNEGEIQPVVSSVAVVGDQAWVLASYEGFAGIRIFSWNGLAGEERHGGPGAVADYMLRSPSGNHVCYLVTVSPTEQELHCDGAKITLTPDYYDLKSVSDSGLVVLSEKDNAFVFKDGGRILTFNTSRILAYRDKLLVSENGKLRIFSEDGKLLAEGSYPFDQTILLKWTLIPTGRYLLWHEPFGDTHLLTWNLTEIGTLPGFPYFANENFAVTSKDGVIHCYSLKDLHEVFSVKVPGDSLGYIKLSDDGKVMLVSGETGGFWLYTAG</sequence>
<reference evidence="2 3" key="1">
    <citation type="submission" date="2016-04" db="EMBL/GenBank/DDBJ databases">
        <title>Complete genome sequence of Thermococcus radiotolerans type strain EJ2.</title>
        <authorList>
            <person name="Oger P.M."/>
        </authorList>
    </citation>
    <scope>NUCLEOTIDE SEQUENCE [LARGE SCALE GENOMIC DNA]</scope>
    <source>
        <strain evidence="2 3">EJ2</strain>
    </source>
</reference>
<dbReference type="PROSITE" id="PS51257">
    <property type="entry name" value="PROKAR_LIPOPROTEIN"/>
    <property type="match status" value="1"/>
</dbReference>
<feature type="region of interest" description="Disordered" evidence="1">
    <location>
        <begin position="26"/>
        <end position="54"/>
    </location>
</feature>
<proteinExistence type="predicted"/>
<dbReference type="SUPFAM" id="SSF63829">
    <property type="entry name" value="Calcium-dependent phosphotriesterase"/>
    <property type="match status" value="1"/>
</dbReference>
<organism evidence="2 3">
    <name type="scientific">Thermococcus radiotolerans</name>
    <dbReference type="NCBI Taxonomy" id="187880"/>
    <lineage>
        <taxon>Archaea</taxon>
        <taxon>Methanobacteriati</taxon>
        <taxon>Methanobacteriota</taxon>
        <taxon>Thermococci</taxon>
        <taxon>Thermococcales</taxon>
        <taxon>Thermococcaceae</taxon>
        <taxon>Thermococcus</taxon>
    </lineage>
</organism>
<accession>A0A2Z2NCN4</accession>
<evidence type="ECO:0000313" key="2">
    <source>
        <dbReference type="EMBL" id="ASJ15466.1"/>
    </source>
</evidence>
<name>A0A2Z2NCN4_9EURY</name>
<keyword evidence="3" id="KW-1185">Reference proteome</keyword>
<dbReference type="OrthoDB" id="94500at2157"/>
<evidence type="ECO:0000256" key="1">
    <source>
        <dbReference type="SAM" id="MobiDB-lite"/>
    </source>
</evidence>
<dbReference type="KEGG" id="trl:A3L10_10140"/>
<dbReference type="AlphaFoldDB" id="A0A2Z2NCN4"/>
<gene>
    <name evidence="2" type="ORF">A3L10_10140</name>
</gene>